<dbReference type="GO" id="GO:0004197">
    <property type="term" value="F:cysteine-type endopeptidase activity"/>
    <property type="evidence" value="ECO:0007669"/>
    <property type="project" value="InterPro"/>
</dbReference>
<accession>A0AAV5KGW9</accession>
<name>A0AAV5KGW9_9ROSI</name>
<dbReference type="PANTHER" id="PTHR12792:SF0">
    <property type="entry name" value="SEPARIN"/>
    <property type="match status" value="1"/>
</dbReference>
<dbReference type="GO" id="GO:0051307">
    <property type="term" value="P:meiotic chromosome separation"/>
    <property type="evidence" value="ECO:0007669"/>
    <property type="project" value="TreeGrafter"/>
</dbReference>
<dbReference type="GO" id="GO:0005737">
    <property type="term" value="C:cytoplasm"/>
    <property type="evidence" value="ECO:0007669"/>
    <property type="project" value="TreeGrafter"/>
</dbReference>
<dbReference type="PANTHER" id="PTHR12792">
    <property type="entry name" value="EXTRA SPINDLE POLES 1-RELATED"/>
    <property type="match status" value="1"/>
</dbReference>
<dbReference type="EMBL" id="BPVZ01000064">
    <property type="protein sequence ID" value="GKV23853.1"/>
    <property type="molecule type" value="Genomic_DNA"/>
</dbReference>
<keyword evidence="4" id="KW-1185">Reference proteome</keyword>
<dbReference type="Pfam" id="PF25110">
    <property type="entry name" value="TPR_ESP1"/>
    <property type="match status" value="1"/>
</dbReference>
<dbReference type="InterPro" id="IPR056932">
    <property type="entry name" value="TPR_ESP1_2nd"/>
</dbReference>
<evidence type="ECO:0000313" key="4">
    <source>
        <dbReference type="Proteomes" id="UP001054252"/>
    </source>
</evidence>
<dbReference type="InterPro" id="IPR005314">
    <property type="entry name" value="Peptidase_C50"/>
</dbReference>
<evidence type="ECO:0000313" key="3">
    <source>
        <dbReference type="EMBL" id="GKV23853.1"/>
    </source>
</evidence>
<proteinExistence type="predicted"/>
<dbReference type="Proteomes" id="UP001054252">
    <property type="component" value="Unassembled WGS sequence"/>
</dbReference>
<reference evidence="3 4" key="1">
    <citation type="journal article" date="2021" name="Commun. Biol.">
        <title>The genome of Shorea leprosula (Dipterocarpaceae) highlights the ecological relevance of drought in aseasonal tropical rainforests.</title>
        <authorList>
            <person name="Ng K.K.S."/>
            <person name="Kobayashi M.J."/>
            <person name="Fawcett J.A."/>
            <person name="Hatakeyama M."/>
            <person name="Paape T."/>
            <person name="Ng C.H."/>
            <person name="Ang C.C."/>
            <person name="Tnah L.H."/>
            <person name="Lee C.T."/>
            <person name="Nishiyama T."/>
            <person name="Sese J."/>
            <person name="O'Brien M.J."/>
            <person name="Copetti D."/>
            <person name="Mohd Noor M.I."/>
            <person name="Ong R.C."/>
            <person name="Putra M."/>
            <person name="Sireger I.Z."/>
            <person name="Indrioko S."/>
            <person name="Kosugi Y."/>
            <person name="Izuno A."/>
            <person name="Isagi Y."/>
            <person name="Lee S.L."/>
            <person name="Shimizu K.K."/>
        </authorList>
    </citation>
    <scope>NUCLEOTIDE SEQUENCE [LARGE SCALE GENOMIC DNA]</scope>
    <source>
        <strain evidence="3">214</strain>
    </source>
</reference>
<dbReference type="GO" id="GO:0005634">
    <property type="term" value="C:nucleus"/>
    <property type="evidence" value="ECO:0007669"/>
    <property type="project" value="InterPro"/>
</dbReference>
<evidence type="ECO:0000259" key="1">
    <source>
        <dbReference type="Pfam" id="PF25110"/>
    </source>
</evidence>
<dbReference type="Pfam" id="PF25113">
    <property type="entry name" value="TPR_ESP1_2nd"/>
    <property type="match status" value="1"/>
</dbReference>
<organism evidence="3 4">
    <name type="scientific">Rubroshorea leprosula</name>
    <dbReference type="NCBI Taxonomy" id="152421"/>
    <lineage>
        <taxon>Eukaryota</taxon>
        <taxon>Viridiplantae</taxon>
        <taxon>Streptophyta</taxon>
        <taxon>Embryophyta</taxon>
        <taxon>Tracheophyta</taxon>
        <taxon>Spermatophyta</taxon>
        <taxon>Magnoliopsida</taxon>
        <taxon>eudicotyledons</taxon>
        <taxon>Gunneridae</taxon>
        <taxon>Pentapetalae</taxon>
        <taxon>rosids</taxon>
        <taxon>malvids</taxon>
        <taxon>Malvales</taxon>
        <taxon>Dipterocarpaceae</taxon>
        <taxon>Rubroshorea</taxon>
    </lineage>
</organism>
<comment type="caution">
    <text evidence="3">The sequence shown here is derived from an EMBL/GenBank/DDBJ whole genome shotgun (WGS) entry which is preliminary data.</text>
</comment>
<evidence type="ECO:0008006" key="5">
    <source>
        <dbReference type="Google" id="ProtNLM"/>
    </source>
</evidence>
<dbReference type="GO" id="GO:0072686">
    <property type="term" value="C:mitotic spindle"/>
    <property type="evidence" value="ECO:0007669"/>
    <property type="project" value="TreeGrafter"/>
</dbReference>
<evidence type="ECO:0000259" key="2">
    <source>
        <dbReference type="Pfam" id="PF25113"/>
    </source>
</evidence>
<sequence>MAESEGFRVLERLRRGRDLEGKLLPRADSRGGPGDADFGKVLVDAVATIVRCVAMRQSKDSGDYWRVLDLVVEVRPWFRVLDANAYDKLNRVLVTYLGKCTLFLVGEMKSFDGDLFSRQICSSPFSQQGSGSSILVNILIRVLDFIAGKCKVDLQNGGVEFVELVAYCAIKCRTAGAIFCSTLARHLKRLLDDFHQTATPFHLILWLYATGLGFTEQDAKSKADDFSSSISAEHESAIRLLSLDGDKLQDLVSLLHLLESYFSIYQKGTSKPSAVEYKNPVSRTCLEFNSKSQASTTGLEKDRKAYLLMYLRAMQFLCQPLAEQVNSEKKQIVAEIESTSVPSKLRGIQDAFYQFCDTFLYHYRFLSKTERDEFDDMPILGVFMAGITLSVCTKFKMQENEHFIKQIISSEWVQPQGLKYLSASLYNTGVLLYRNKQIKEASEMLKLCYRTSWACVELLCRLFVDKEKGLNDQLKEDAISNFITEACTRSVSYFEVLHQCSDAKVENRILESLEYWSAAEKLLKGMPSPMPLVKQWVKMQCKLHINVDLEDSSPSLYSSLSSSAKVSKSAICTIVEQELLAYEEMYPRYPDFCQRMQIKTIDFLLQHMYVTKESSFHKSRILIRKGRALRANGIESLKDCILCLSEAISIMKKICGKTCMSGAAPCHQLAAAYCLRALCMQEAEPDSKQISQDINAALDLWLSISSTDHCSVDDEFSLVLRNTVVLLYNVVDLLSIKGCTEFHSDIYELIIRFYKLKNVPLQKCVATLWECRRLNHALCVSPINEAFITKLSEHCGENSKLIDFWVQCLGSSKPLLIGLKQNLSFFFNNFTHASNNPRRDIHSGASIKDVKEVVSELISNDPVPSRSAFLAGCLCHDLSERLIANGRLFEALSYAEKAHGLRTQLFREKFTYTVEKQIEEHNGTGEVAQKVITCSPKSLQVLKSVACEVWSFKTSSWDPVDFNLSAWNVLHCYLESILQVGIIHEMAGNGVEAETMLSWGKSISCSLSLALFRAAFSSVLGKLYRKKQLWDLAEKELQSARQVLADKSINFTCLKCRLMLEVNVDQQLGDLFRNLFDCSKGSNLRERLSQAEDLYRNALEKLNHSEWKNSISCFDKESATHIAADQSDTMDIGKPRKTKKLPKSVLKEKILISERSSRLTRSKYRSSQNQTTNGAVEAQVGLSEHSKSDTVLGDAPIENELLLEGRDRMDGREDEVACICNKLKCWQCLPLEVMKSGFLSSYINVKWEFARRRLSVRVLGGIGKCLGFCRQSHETHEVILQSISVLVSRNPISQSYSTVHITFLLDLIGKEFSGDAFAIERAAILYIMSWFSLKTFHSKDTRIFFGDLAHVQLSKIVFWLKLAFVLSREVPILFQKVSRLLAAMYLLSANSKQFSLPSSCKALSESYWASYFHQASLGTHLNYQFLSIGGRVKTQHSINPEGSYPASSTCSSTEKSILFRFQLS</sequence>
<dbReference type="InterPro" id="IPR056933">
    <property type="entry name" value="TPR_ESP1"/>
</dbReference>
<dbReference type="GO" id="GO:0006508">
    <property type="term" value="P:proteolysis"/>
    <property type="evidence" value="ECO:0007669"/>
    <property type="project" value="InterPro"/>
</dbReference>
<protein>
    <recommendedName>
        <fullName evidence="5">Separase</fullName>
    </recommendedName>
</protein>
<gene>
    <name evidence="3" type="ORF">SLEP1_g33541</name>
</gene>
<feature type="domain" description="Separase-like second TPR repeats region" evidence="2">
    <location>
        <begin position="132"/>
        <end position="332"/>
    </location>
</feature>
<feature type="domain" description="Separase-like TPR repeats region" evidence="1">
    <location>
        <begin position="2"/>
        <end position="118"/>
    </location>
</feature>